<dbReference type="GO" id="GO:0004663">
    <property type="term" value="F:Rab geranylgeranyltransferase activity"/>
    <property type="evidence" value="ECO:0007669"/>
    <property type="project" value="TreeGrafter"/>
</dbReference>
<evidence type="ECO:0000313" key="13">
    <source>
        <dbReference type="RefSeq" id="XP_026684129.1"/>
    </source>
</evidence>
<dbReference type="PANTHER" id="PTHR11774">
    <property type="entry name" value="GERANYLGERANYL TRANSFERASE TYPE BETA SUBUNIT"/>
    <property type="match status" value="1"/>
</dbReference>
<keyword evidence="10" id="KW-0732">Signal</keyword>
<evidence type="ECO:0000256" key="3">
    <source>
        <dbReference type="ARBA" id="ARBA00022602"/>
    </source>
</evidence>
<feature type="domain" description="Prenyltransferase alpha-alpha toroid" evidence="11">
    <location>
        <begin position="1"/>
        <end position="85"/>
    </location>
</feature>
<organism evidence="12 13">
    <name type="scientific">Diaphorina citri</name>
    <name type="common">Asian citrus psyllid</name>
    <dbReference type="NCBI Taxonomy" id="121845"/>
    <lineage>
        <taxon>Eukaryota</taxon>
        <taxon>Metazoa</taxon>
        <taxon>Ecdysozoa</taxon>
        <taxon>Arthropoda</taxon>
        <taxon>Hexapoda</taxon>
        <taxon>Insecta</taxon>
        <taxon>Pterygota</taxon>
        <taxon>Neoptera</taxon>
        <taxon>Paraneoptera</taxon>
        <taxon>Hemiptera</taxon>
        <taxon>Sternorrhyncha</taxon>
        <taxon>Psylloidea</taxon>
        <taxon>Psyllidae</taxon>
        <taxon>Diaphorininae</taxon>
        <taxon>Diaphorina</taxon>
    </lineage>
</organism>
<keyword evidence="4 13" id="KW-0808">Transferase</keyword>
<evidence type="ECO:0000256" key="7">
    <source>
        <dbReference type="ARBA" id="ARBA00022833"/>
    </source>
</evidence>
<dbReference type="GeneID" id="103515739"/>
<protein>
    <recommendedName>
        <fullName evidence="8">Geranylgeranyl transferase type II subunit beta</fullName>
    </recommendedName>
    <alternativeName>
        <fullName evidence="9">Type II protein geranyl-geranyltransferase subunit beta</fullName>
    </alternativeName>
</protein>
<sequence length="160" mass="17463">VDTRFSFCAVACLSLLGKLDAINLSKAVEFILSCCNFDGGFGSRPGSESHAGLTYCCVGFLSITGHLHEIDADKLAWWLAERGDHSSDNLNRVGFQDVESGGISDRPLDIPDPFHTLFGVAALTMLDPPTPDVLPVDPTYCMPRYVIERLNLNPQRLPPL</sequence>
<dbReference type="Gene3D" id="1.50.10.20">
    <property type="match status" value="1"/>
</dbReference>
<dbReference type="Proteomes" id="UP000079169">
    <property type="component" value="Unplaced"/>
</dbReference>
<dbReference type="GO" id="GO:0046872">
    <property type="term" value="F:metal ion binding"/>
    <property type="evidence" value="ECO:0007669"/>
    <property type="project" value="UniProtKB-KW"/>
</dbReference>
<evidence type="ECO:0000256" key="10">
    <source>
        <dbReference type="SAM" id="SignalP"/>
    </source>
</evidence>
<accession>A0A3Q0J6N5</accession>
<reference evidence="13" key="1">
    <citation type="submission" date="2025-08" db="UniProtKB">
        <authorList>
            <consortium name="RefSeq"/>
        </authorList>
    </citation>
    <scope>IDENTIFICATION</scope>
</reference>
<dbReference type="InterPro" id="IPR008930">
    <property type="entry name" value="Terpenoid_cyclase/PrenylTrfase"/>
</dbReference>
<dbReference type="RefSeq" id="XP_026684129.1">
    <property type="nucleotide sequence ID" value="XM_026828328.1"/>
</dbReference>
<dbReference type="PANTHER" id="PTHR11774:SF11">
    <property type="entry name" value="GERANYLGERANYL TRANSFERASE TYPE-2 SUBUNIT BETA"/>
    <property type="match status" value="1"/>
</dbReference>
<dbReference type="SUPFAM" id="SSF48239">
    <property type="entry name" value="Terpenoid cyclases/Protein prenyltransferases"/>
    <property type="match status" value="1"/>
</dbReference>
<feature type="signal peptide" evidence="10">
    <location>
        <begin position="1"/>
        <end position="21"/>
    </location>
</feature>
<evidence type="ECO:0000256" key="4">
    <source>
        <dbReference type="ARBA" id="ARBA00022679"/>
    </source>
</evidence>
<comment type="cofactor">
    <cofactor evidence="1">
        <name>Zn(2+)</name>
        <dbReference type="ChEBI" id="CHEBI:29105"/>
    </cofactor>
</comment>
<evidence type="ECO:0000313" key="12">
    <source>
        <dbReference type="Proteomes" id="UP000079169"/>
    </source>
</evidence>
<dbReference type="InterPro" id="IPR001330">
    <property type="entry name" value="Prenyltrans"/>
</dbReference>
<dbReference type="Pfam" id="PF00432">
    <property type="entry name" value="Prenyltrans"/>
    <property type="match status" value="2"/>
</dbReference>
<keyword evidence="5" id="KW-0479">Metal-binding</keyword>
<evidence type="ECO:0000256" key="8">
    <source>
        <dbReference type="ARBA" id="ARBA00030816"/>
    </source>
</evidence>
<keyword evidence="12" id="KW-1185">Reference proteome</keyword>
<dbReference type="KEGG" id="dci:103515739"/>
<proteinExistence type="inferred from homology"/>
<evidence type="ECO:0000259" key="11">
    <source>
        <dbReference type="Pfam" id="PF00432"/>
    </source>
</evidence>
<gene>
    <name evidence="13" type="primary">LOC103515739</name>
</gene>
<dbReference type="PaxDb" id="121845-A0A3Q0J6N5"/>
<feature type="domain" description="Prenyltransferase alpha-alpha toroid" evidence="11">
    <location>
        <begin position="96"/>
        <end position="142"/>
    </location>
</feature>
<feature type="chain" id="PRO_5018210170" description="Geranylgeranyl transferase type II subunit beta" evidence="10">
    <location>
        <begin position="22"/>
        <end position="160"/>
    </location>
</feature>
<evidence type="ECO:0000256" key="5">
    <source>
        <dbReference type="ARBA" id="ARBA00022723"/>
    </source>
</evidence>
<dbReference type="AlphaFoldDB" id="A0A3Q0J6N5"/>
<keyword evidence="3" id="KW-0637">Prenyltransferase</keyword>
<dbReference type="GO" id="GO:0005968">
    <property type="term" value="C:Rab-protein geranylgeranyltransferase complex"/>
    <property type="evidence" value="ECO:0007669"/>
    <property type="project" value="TreeGrafter"/>
</dbReference>
<dbReference type="STRING" id="121845.A0A3Q0J6N5"/>
<comment type="similarity">
    <text evidence="2">Belongs to the protein prenyltransferase subunit beta family.</text>
</comment>
<evidence type="ECO:0000256" key="1">
    <source>
        <dbReference type="ARBA" id="ARBA00001947"/>
    </source>
</evidence>
<evidence type="ECO:0000256" key="6">
    <source>
        <dbReference type="ARBA" id="ARBA00022737"/>
    </source>
</evidence>
<name>A0A3Q0J6N5_DIACI</name>
<keyword evidence="7" id="KW-0862">Zinc</keyword>
<evidence type="ECO:0000256" key="2">
    <source>
        <dbReference type="ARBA" id="ARBA00010497"/>
    </source>
</evidence>
<keyword evidence="6" id="KW-0677">Repeat</keyword>
<evidence type="ECO:0000256" key="9">
    <source>
        <dbReference type="ARBA" id="ARBA00032766"/>
    </source>
</evidence>
<dbReference type="InterPro" id="IPR045089">
    <property type="entry name" value="PGGT1B-like"/>
</dbReference>
<feature type="non-terminal residue" evidence="13">
    <location>
        <position position="1"/>
    </location>
</feature>